<dbReference type="InterPro" id="IPR050973">
    <property type="entry name" value="H3K9_Histone-Lys_N-MTase"/>
</dbReference>
<dbReference type="Pfam" id="PF05033">
    <property type="entry name" value="Pre-SET"/>
    <property type="match status" value="1"/>
</dbReference>
<sequence length="560" mass="64306">MSDTSEKLQEQEVMNLDFTEVAQSLHEPNSSQVTNNIEPEDHSQTSCTAKRYKLDKNIEASTSIVTLHSIHTSGTKESNDIDSEEETIEQIDNGISEPLHDTAILIMSVVLKDIDHALYNFILSDKRALKYILSGKVLNLETEMTDYQKDNPYDLKEIDEIVDHVIIFGVRFYLVKWKNWSKGFCTWECFNDICNSQHLLGDNVKDKTNDSKQLRKIDGMHIILSRRFVSKMFNLFRTEDGLALPTISIEDLSGLFDNINIGCEMRQMAFKRNLDSYLGVISLNCFQYIQSNELKQWEITINVLSNSYNIKVENNMDLEGPPDTIVYATKYIYGKNVNISNDLVIGCECTDNCKNSTKCCNERVGYSRLYDSNKCIIVDPGYPIFECNKNCKCNTDCYNRVVQLGSTVRISIYKTEKCGWGVKASEYIEKGRFIALYTGKIITIEESKTRLKENASLSEYMWNLDFDDKHNYEYIIDGSKYANFTRFINHSCNSNLNVYTVRINCLDKTLPELALFASKNILTGEQLTVNYFFGSNKNKIGKKTGIRCLCNEKNCQGYYF</sequence>
<dbReference type="PROSITE" id="PS50280">
    <property type="entry name" value="SET"/>
    <property type="match status" value="1"/>
</dbReference>
<name>A0A5E4MHX9_9HEMI</name>
<keyword evidence="4" id="KW-0808">Transferase</keyword>
<dbReference type="InterPro" id="IPR016197">
    <property type="entry name" value="Chromo-like_dom_sf"/>
</dbReference>
<evidence type="ECO:0000259" key="9">
    <source>
        <dbReference type="PROSITE" id="PS50280"/>
    </source>
</evidence>
<dbReference type="SMART" id="SM00317">
    <property type="entry name" value="SET"/>
    <property type="match status" value="1"/>
</dbReference>
<evidence type="ECO:0000256" key="2">
    <source>
        <dbReference type="ARBA" id="ARBA00022454"/>
    </source>
</evidence>
<dbReference type="InterPro" id="IPR000953">
    <property type="entry name" value="Chromo/chromo_shadow_dom"/>
</dbReference>
<reference evidence="11 12" key="1">
    <citation type="submission" date="2019-08" db="EMBL/GenBank/DDBJ databases">
        <authorList>
            <person name="Alioto T."/>
            <person name="Alioto T."/>
            <person name="Gomez Garrido J."/>
        </authorList>
    </citation>
    <scope>NUCLEOTIDE SEQUENCE [LARGE SCALE GENOMIC DNA]</scope>
</reference>
<comment type="subcellular location">
    <subcellularLocation>
        <location evidence="1">Chromosome</location>
        <location evidence="1">Centromere</location>
    </subcellularLocation>
</comment>
<dbReference type="InterPro" id="IPR007728">
    <property type="entry name" value="Pre-SET_dom"/>
</dbReference>
<dbReference type="GO" id="GO:0046974">
    <property type="term" value="F:histone H3K9 methyltransferase activity"/>
    <property type="evidence" value="ECO:0007669"/>
    <property type="project" value="TreeGrafter"/>
</dbReference>
<dbReference type="PANTHER" id="PTHR46223">
    <property type="entry name" value="HISTONE-LYSINE N-METHYLTRANSFERASE SUV39H"/>
    <property type="match status" value="1"/>
</dbReference>
<feature type="domain" description="SET" evidence="9">
    <location>
        <begin position="408"/>
        <end position="532"/>
    </location>
</feature>
<dbReference type="Proteomes" id="UP000325440">
    <property type="component" value="Unassembled WGS sequence"/>
</dbReference>
<keyword evidence="6" id="KW-0479">Metal-binding</keyword>
<evidence type="ECO:0000256" key="1">
    <source>
        <dbReference type="ARBA" id="ARBA00004584"/>
    </source>
</evidence>
<dbReference type="InterPro" id="IPR046341">
    <property type="entry name" value="SET_dom_sf"/>
</dbReference>
<evidence type="ECO:0000256" key="8">
    <source>
        <dbReference type="ARBA" id="ARBA00023328"/>
    </source>
</evidence>
<dbReference type="Pfam" id="PF00856">
    <property type="entry name" value="SET"/>
    <property type="match status" value="1"/>
</dbReference>
<dbReference type="SUPFAM" id="SSF54160">
    <property type="entry name" value="Chromo domain-like"/>
    <property type="match status" value="1"/>
</dbReference>
<dbReference type="GO" id="GO:0000775">
    <property type="term" value="C:chromosome, centromeric region"/>
    <property type="evidence" value="ECO:0007669"/>
    <property type="project" value="UniProtKB-SubCell"/>
</dbReference>
<keyword evidence="8" id="KW-0137">Centromere</keyword>
<dbReference type="InterPro" id="IPR023780">
    <property type="entry name" value="Chromo_domain"/>
</dbReference>
<evidence type="ECO:0000256" key="6">
    <source>
        <dbReference type="ARBA" id="ARBA00022723"/>
    </source>
</evidence>
<evidence type="ECO:0000256" key="4">
    <source>
        <dbReference type="ARBA" id="ARBA00022679"/>
    </source>
</evidence>
<dbReference type="OrthoDB" id="1045173at2759"/>
<dbReference type="EMBL" id="CABPRJ010000568">
    <property type="protein sequence ID" value="VVC31054.1"/>
    <property type="molecule type" value="Genomic_DNA"/>
</dbReference>
<protein>
    <submittedName>
        <fullName evidence="11">Chromo/chromo shadow domain,Pre-SET domain,Chromo domain-like,SET domain</fullName>
    </submittedName>
</protein>
<gene>
    <name evidence="11" type="ORF">CINCED_3A005474</name>
</gene>
<dbReference type="GO" id="GO:0032259">
    <property type="term" value="P:methylation"/>
    <property type="evidence" value="ECO:0007669"/>
    <property type="project" value="UniProtKB-KW"/>
</dbReference>
<evidence type="ECO:0000256" key="5">
    <source>
        <dbReference type="ARBA" id="ARBA00022691"/>
    </source>
</evidence>
<keyword evidence="7" id="KW-0862">Zinc</keyword>
<proteinExistence type="predicted"/>
<dbReference type="PROSITE" id="PS50867">
    <property type="entry name" value="PRE_SET"/>
    <property type="match status" value="1"/>
</dbReference>
<dbReference type="Gene3D" id="2.170.270.10">
    <property type="entry name" value="SET domain"/>
    <property type="match status" value="1"/>
</dbReference>
<accession>A0A5E4MHX9</accession>
<dbReference type="Gene3D" id="2.40.50.40">
    <property type="match status" value="1"/>
</dbReference>
<feature type="domain" description="Pre-SET" evidence="10">
    <location>
        <begin position="345"/>
        <end position="405"/>
    </location>
</feature>
<evidence type="ECO:0000313" key="11">
    <source>
        <dbReference type="EMBL" id="VVC31054.1"/>
    </source>
</evidence>
<evidence type="ECO:0000313" key="12">
    <source>
        <dbReference type="Proteomes" id="UP000325440"/>
    </source>
</evidence>
<dbReference type="Pfam" id="PF00385">
    <property type="entry name" value="Chromo"/>
    <property type="match status" value="1"/>
</dbReference>
<evidence type="ECO:0000259" key="10">
    <source>
        <dbReference type="PROSITE" id="PS50867"/>
    </source>
</evidence>
<dbReference type="InterPro" id="IPR001214">
    <property type="entry name" value="SET_dom"/>
</dbReference>
<keyword evidence="5" id="KW-0949">S-adenosyl-L-methionine</keyword>
<organism evidence="11 12">
    <name type="scientific">Cinara cedri</name>
    <dbReference type="NCBI Taxonomy" id="506608"/>
    <lineage>
        <taxon>Eukaryota</taxon>
        <taxon>Metazoa</taxon>
        <taxon>Ecdysozoa</taxon>
        <taxon>Arthropoda</taxon>
        <taxon>Hexapoda</taxon>
        <taxon>Insecta</taxon>
        <taxon>Pterygota</taxon>
        <taxon>Neoptera</taxon>
        <taxon>Paraneoptera</taxon>
        <taxon>Hemiptera</taxon>
        <taxon>Sternorrhyncha</taxon>
        <taxon>Aphidomorpha</taxon>
        <taxon>Aphidoidea</taxon>
        <taxon>Aphididae</taxon>
        <taxon>Lachninae</taxon>
        <taxon>Cinara</taxon>
    </lineage>
</organism>
<evidence type="ECO:0000256" key="7">
    <source>
        <dbReference type="ARBA" id="ARBA00022833"/>
    </source>
</evidence>
<dbReference type="SMART" id="SM00298">
    <property type="entry name" value="CHROMO"/>
    <property type="match status" value="1"/>
</dbReference>
<dbReference type="PANTHER" id="PTHR46223:SF4">
    <property type="entry name" value="HISTONE-LYSINE N-METHYLTRANSFERASE-RELATED"/>
    <property type="match status" value="1"/>
</dbReference>
<evidence type="ECO:0000256" key="3">
    <source>
        <dbReference type="ARBA" id="ARBA00022603"/>
    </source>
</evidence>
<dbReference type="SUPFAM" id="SSF82199">
    <property type="entry name" value="SET domain"/>
    <property type="match status" value="1"/>
</dbReference>
<keyword evidence="2" id="KW-0158">Chromosome</keyword>
<dbReference type="GO" id="GO:0005634">
    <property type="term" value="C:nucleus"/>
    <property type="evidence" value="ECO:0007669"/>
    <property type="project" value="InterPro"/>
</dbReference>
<dbReference type="GO" id="GO:0008270">
    <property type="term" value="F:zinc ion binding"/>
    <property type="evidence" value="ECO:0007669"/>
    <property type="project" value="InterPro"/>
</dbReference>
<keyword evidence="3" id="KW-0489">Methyltransferase</keyword>
<keyword evidence="12" id="KW-1185">Reference proteome</keyword>
<dbReference type="SMART" id="SM00468">
    <property type="entry name" value="PreSET"/>
    <property type="match status" value="1"/>
</dbReference>
<dbReference type="AlphaFoldDB" id="A0A5E4MHX9"/>
<dbReference type="CDD" id="cd00024">
    <property type="entry name" value="CD_CSD"/>
    <property type="match status" value="1"/>
</dbReference>